<keyword evidence="4" id="KW-0641">Proline biosynthesis</keyword>
<protein>
    <recommendedName>
        <fullName evidence="2">glutamate-5-semialdehyde dehydrogenase</fullName>
        <ecNumber evidence="2">1.2.1.41</ecNumber>
    </recommendedName>
</protein>
<dbReference type="GO" id="GO:0004350">
    <property type="term" value="F:glutamate-5-semialdehyde dehydrogenase activity"/>
    <property type="evidence" value="ECO:0007669"/>
    <property type="project" value="UniProtKB-EC"/>
</dbReference>
<dbReference type="InterPro" id="IPR016163">
    <property type="entry name" value="Ald_DH_C"/>
</dbReference>
<evidence type="ECO:0000256" key="7">
    <source>
        <dbReference type="ARBA" id="ARBA00049024"/>
    </source>
</evidence>
<evidence type="ECO:0000256" key="2">
    <source>
        <dbReference type="ARBA" id="ARBA00013002"/>
    </source>
</evidence>
<dbReference type="InterPro" id="IPR016162">
    <property type="entry name" value="Ald_DH_N"/>
</dbReference>
<name>A0A3B1BUP5_9ZZZZ</name>
<keyword evidence="5" id="KW-0521">NADP</keyword>
<dbReference type="PANTHER" id="PTHR11063:SF8">
    <property type="entry name" value="DELTA-1-PYRROLINE-5-CARBOXYLATE SYNTHASE"/>
    <property type="match status" value="1"/>
</dbReference>
<sequence>MMTTETADIKELVETIAKNARQASRGLATLPPSVKDGALLKMADALEAQAEKIKTENALDIEAGKQNGLSSALLDRLLLDDKRIKGMADGMREIVALPDPVGEVTGMKKRPNGMMVGKMRVPLGVIGIIYESRPNVTADTSALCLKSGNAVILRGGSEAIHSNRVIAKILSDTAKKAGIPENAIQLVQTTNREAVKELLKLDKYIDVIIPRGGYELIRFVSETSVIPVIKHDKGVCHVYVDKDADIKMAEDISFNSKVQRPGVCNAVETLLVHEDISAKFLPGMITKFIEAGVEIRGCEKTCAIVPGLASATSADWDEEYHDLVLSVRVVKDFDEAIDHLADHGSGHTE</sequence>
<dbReference type="NCBIfam" id="NF001221">
    <property type="entry name" value="PRK00197.1"/>
    <property type="match status" value="1"/>
</dbReference>
<proteinExistence type="inferred from homology"/>
<dbReference type="GO" id="GO:0055129">
    <property type="term" value="P:L-proline biosynthetic process"/>
    <property type="evidence" value="ECO:0007669"/>
    <property type="project" value="UniProtKB-UniPathway"/>
</dbReference>
<dbReference type="UniPathway" id="UPA00098">
    <property type="reaction ID" value="UER00360"/>
</dbReference>
<evidence type="ECO:0000256" key="4">
    <source>
        <dbReference type="ARBA" id="ARBA00022650"/>
    </source>
</evidence>
<comment type="catalytic activity">
    <reaction evidence="7">
        <text>L-glutamate 5-semialdehyde + phosphate + NADP(+) = L-glutamyl 5-phosphate + NADPH + H(+)</text>
        <dbReference type="Rhea" id="RHEA:19541"/>
        <dbReference type="ChEBI" id="CHEBI:15378"/>
        <dbReference type="ChEBI" id="CHEBI:43474"/>
        <dbReference type="ChEBI" id="CHEBI:57783"/>
        <dbReference type="ChEBI" id="CHEBI:58066"/>
        <dbReference type="ChEBI" id="CHEBI:58274"/>
        <dbReference type="ChEBI" id="CHEBI:58349"/>
        <dbReference type="EC" id="1.2.1.41"/>
    </reaction>
</comment>
<reference evidence="9" key="1">
    <citation type="submission" date="2018-06" db="EMBL/GenBank/DDBJ databases">
        <authorList>
            <person name="Zhirakovskaya E."/>
        </authorList>
    </citation>
    <scope>NUCLEOTIDE SEQUENCE</scope>
</reference>
<dbReference type="AlphaFoldDB" id="A0A3B1BUP5"/>
<dbReference type="InterPro" id="IPR015590">
    <property type="entry name" value="Aldehyde_DH_dom"/>
</dbReference>
<dbReference type="Gene3D" id="3.40.309.10">
    <property type="entry name" value="Aldehyde Dehydrogenase, Chain A, domain 2"/>
    <property type="match status" value="1"/>
</dbReference>
<dbReference type="InterPro" id="IPR000965">
    <property type="entry name" value="GPR_dom"/>
</dbReference>
<dbReference type="HAMAP" id="MF_00412">
    <property type="entry name" value="ProA"/>
    <property type="match status" value="1"/>
</dbReference>
<keyword evidence="6 9" id="KW-0560">Oxidoreductase</keyword>
<feature type="non-terminal residue" evidence="9">
    <location>
        <position position="349"/>
    </location>
</feature>
<evidence type="ECO:0000256" key="1">
    <source>
        <dbReference type="ARBA" id="ARBA00004985"/>
    </source>
</evidence>
<gene>
    <name evidence="9" type="ORF">MNBD_NITROSPINAE01-246</name>
</gene>
<dbReference type="SUPFAM" id="SSF53720">
    <property type="entry name" value="ALDH-like"/>
    <property type="match status" value="1"/>
</dbReference>
<evidence type="ECO:0000259" key="8">
    <source>
        <dbReference type="Pfam" id="PF00171"/>
    </source>
</evidence>
<accession>A0A3B1BUP5</accession>
<dbReference type="NCBIfam" id="TIGR00407">
    <property type="entry name" value="proA"/>
    <property type="match status" value="1"/>
</dbReference>
<dbReference type="CDD" id="cd07079">
    <property type="entry name" value="ALDH_F18-19_ProA-GPR"/>
    <property type="match status" value="1"/>
</dbReference>
<evidence type="ECO:0000313" key="9">
    <source>
        <dbReference type="EMBL" id="VAX19462.1"/>
    </source>
</evidence>
<dbReference type="EMBL" id="UOGC01000090">
    <property type="protein sequence ID" value="VAX19462.1"/>
    <property type="molecule type" value="Genomic_DNA"/>
</dbReference>
<organism evidence="9">
    <name type="scientific">hydrothermal vent metagenome</name>
    <dbReference type="NCBI Taxonomy" id="652676"/>
    <lineage>
        <taxon>unclassified sequences</taxon>
        <taxon>metagenomes</taxon>
        <taxon>ecological metagenomes</taxon>
    </lineage>
</organism>
<comment type="pathway">
    <text evidence="1">Amino-acid biosynthesis; L-proline biosynthesis; L-glutamate 5-semialdehyde from L-glutamate: step 2/2.</text>
</comment>
<dbReference type="InterPro" id="IPR016161">
    <property type="entry name" value="Ald_DH/histidinol_DH"/>
</dbReference>
<evidence type="ECO:0000256" key="5">
    <source>
        <dbReference type="ARBA" id="ARBA00022857"/>
    </source>
</evidence>
<keyword evidence="3" id="KW-0028">Amino-acid biosynthesis</keyword>
<dbReference type="PANTHER" id="PTHR11063">
    <property type="entry name" value="GLUTAMATE SEMIALDEHYDE DEHYDROGENASE"/>
    <property type="match status" value="1"/>
</dbReference>
<dbReference type="EC" id="1.2.1.41" evidence="2"/>
<evidence type="ECO:0000256" key="3">
    <source>
        <dbReference type="ARBA" id="ARBA00022605"/>
    </source>
</evidence>
<dbReference type="Pfam" id="PF00171">
    <property type="entry name" value="Aldedh"/>
    <property type="match status" value="1"/>
</dbReference>
<dbReference type="Gene3D" id="3.40.605.10">
    <property type="entry name" value="Aldehyde Dehydrogenase, Chain A, domain 1"/>
    <property type="match status" value="1"/>
</dbReference>
<feature type="domain" description="Aldehyde dehydrogenase" evidence="8">
    <location>
        <begin position="10"/>
        <end position="288"/>
    </location>
</feature>
<evidence type="ECO:0000256" key="6">
    <source>
        <dbReference type="ARBA" id="ARBA00023002"/>
    </source>
</evidence>